<dbReference type="Proteomes" id="UP000215145">
    <property type="component" value="Unassembled WGS sequence"/>
</dbReference>
<evidence type="ECO:0000313" key="2">
    <source>
        <dbReference type="EMBL" id="OXM14278.1"/>
    </source>
</evidence>
<dbReference type="OrthoDB" id="8441856at2"/>
<protein>
    <submittedName>
        <fullName evidence="2">Methyltransferase</fullName>
    </submittedName>
</protein>
<evidence type="ECO:0000313" key="3">
    <source>
        <dbReference type="Proteomes" id="UP000215145"/>
    </source>
</evidence>
<dbReference type="Gene3D" id="3.40.50.150">
    <property type="entry name" value="Vaccinia Virus protein VP39"/>
    <property type="match status" value="1"/>
</dbReference>
<dbReference type="AlphaFoldDB" id="A0A229NWR6"/>
<accession>A0A229NWR6</accession>
<keyword evidence="3" id="KW-1185">Reference proteome</keyword>
<feature type="domain" description="Methyltransferase" evidence="1">
    <location>
        <begin position="26"/>
        <end position="112"/>
    </location>
</feature>
<gene>
    <name evidence="2" type="ORF">CGZ75_15085</name>
</gene>
<dbReference type="RefSeq" id="WP_089525102.1">
    <property type="nucleotide sequence ID" value="NZ_NMUQ01000002.1"/>
</dbReference>
<organism evidence="2 3">
    <name type="scientific">Paenibacillus herberti</name>
    <dbReference type="NCBI Taxonomy" id="1619309"/>
    <lineage>
        <taxon>Bacteria</taxon>
        <taxon>Bacillati</taxon>
        <taxon>Bacillota</taxon>
        <taxon>Bacilli</taxon>
        <taxon>Bacillales</taxon>
        <taxon>Paenibacillaceae</taxon>
        <taxon>Paenibacillus</taxon>
    </lineage>
</organism>
<evidence type="ECO:0000259" key="1">
    <source>
        <dbReference type="Pfam" id="PF13649"/>
    </source>
</evidence>
<dbReference type="InterPro" id="IPR029063">
    <property type="entry name" value="SAM-dependent_MTases_sf"/>
</dbReference>
<keyword evidence="2" id="KW-0808">Transferase</keyword>
<keyword evidence="2" id="KW-0489">Methyltransferase</keyword>
<name>A0A229NWR6_9BACL</name>
<dbReference type="Pfam" id="PF13649">
    <property type="entry name" value="Methyltransf_25"/>
    <property type="match status" value="1"/>
</dbReference>
<dbReference type="InterPro" id="IPR041698">
    <property type="entry name" value="Methyltransf_25"/>
</dbReference>
<proteinExistence type="predicted"/>
<dbReference type="EMBL" id="NMUQ01000002">
    <property type="protein sequence ID" value="OXM14278.1"/>
    <property type="molecule type" value="Genomic_DNA"/>
</dbReference>
<sequence>MMIKEVRDKRFLRYLNKLIAGADTLLDVGCGPGHLLGSLNARMIVALDVHRPYLENMVEHSPLVVPLHADALKISRLFVRDSFTAVTLVDVLEHFVKSDALELLKQAENVAKERVILFTPRGFFPQEGVDHYGLNGEEYQTHRSGWEPEELEALGYDIFLMKGFHDSSNLAFLQTFGPDHEPVDAILAVKRLNLKRAEDLKKAH</sequence>
<dbReference type="GO" id="GO:0032259">
    <property type="term" value="P:methylation"/>
    <property type="evidence" value="ECO:0007669"/>
    <property type="project" value="UniProtKB-KW"/>
</dbReference>
<dbReference type="SUPFAM" id="SSF53335">
    <property type="entry name" value="S-adenosyl-L-methionine-dependent methyltransferases"/>
    <property type="match status" value="1"/>
</dbReference>
<dbReference type="CDD" id="cd02440">
    <property type="entry name" value="AdoMet_MTases"/>
    <property type="match status" value="1"/>
</dbReference>
<dbReference type="GO" id="GO:0008168">
    <property type="term" value="F:methyltransferase activity"/>
    <property type="evidence" value="ECO:0007669"/>
    <property type="project" value="UniProtKB-KW"/>
</dbReference>
<reference evidence="2 3" key="1">
    <citation type="submission" date="2017-07" db="EMBL/GenBank/DDBJ databases">
        <title>Paenibacillus herberti R33 genome sequencing and assembly.</title>
        <authorList>
            <person name="Su W."/>
        </authorList>
    </citation>
    <scope>NUCLEOTIDE SEQUENCE [LARGE SCALE GENOMIC DNA]</scope>
    <source>
        <strain evidence="2 3">R33</strain>
    </source>
</reference>
<comment type="caution">
    <text evidence="2">The sequence shown here is derived from an EMBL/GenBank/DDBJ whole genome shotgun (WGS) entry which is preliminary data.</text>
</comment>